<organism evidence="2 3">
    <name type="scientific">Ekhidna lutea</name>
    <dbReference type="NCBI Taxonomy" id="447679"/>
    <lineage>
        <taxon>Bacteria</taxon>
        <taxon>Pseudomonadati</taxon>
        <taxon>Bacteroidota</taxon>
        <taxon>Cytophagia</taxon>
        <taxon>Cytophagales</taxon>
        <taxon>Reichenbachiellaceae</taxon>
        <taxon>Ekhidna</taxon>
    </lineage>
</organism>
<name>A0A239EYG2_EKHLU</name>
<evidence type="ECO:0000313" key="3">
    <source>
        <dbReference type="Proteomes" id="UP000198393"/>
    </source>
</evidence>
<reference evidence="2 3" key="1">
    <citation type="submission" date="2017-06" db="EMBL/GenBank/DDBJ databases">
        <authorList>
            <person name="Kim H.J."/>
            <person name="Triplett B.A."/>
        </authorList>
    </citation>
    <scope>NUCLEOTIDE SEQUENCE [LARGE SCALE GENOMIC DNA]</scope>
    <source>
        <strain evidence="2 3">DSM 19307</strain>
    </source>
</reference>
<proteinExistence type="predicted"/>
<keyword evidence="3" id="KW-1185">Reference proteome</keyword>
<sequence length="150" mass="17404">MLKMKHLLVLLFCLIVSSGYSQMSHQDSLAVIVDEYYRLNVKIFQRGSTKAEIDSLFNLFSEDFTYNHPKYGGTYSKQTLYDGYINNQKNGRYNGSIADIKITNRIIGLNAVSAEKKFIKYQDGKLAEGEPQMTLFEFKEGKIHRIHEFW</sequence>
<evidence type="ECO:0000256" key="1">
    <source>
        <dbReference type="SAM" id="SignalP"/>
    </source>
</evidence>
<dbReference type="AlphaFoldDB" id="A0A239EYG2"/>
<dbReference type="SUPFAM" id="SSF54427">
    <property type="entry name" value="NTF2-like"/>
    <property type="match status" value="1"/>
</dbReference>
<evidence type="ECO:0000313" key="2">
    <source>
        <dbReference type="EMBL" id="SNS49706.1"/>
    </source>
</evidence>
<accession>A0A239EYG2</accession>
<keyword evidence="1" id="KW-0732">Signal</keyword>
<protein>
    <recommendedName>
        <fullName evidence="4">SnoaL-like domain-containing protein</fullName>
    </recommendedName>
</protein>
<feature type="chain" id="PRO_5013167510" description="SnoaL-like domain-containing protein" evidence="1">
    <location>
        <begin position="24"/>
        <end position="150"/>
    </location>
</feature>
<feature type="signal peptide" evidence="1">
    <location>
        <begin position="1"/>
        <end position="23"/>
    </location>
</feature>
<dbReference type="InterPro" id="IPR032710">
    <property type="entry name" value="NTF2-like_dom_sf"/>
</dbReference>
<dbReference type="Gene3D" id="3.10.450.50">
    <property type="match status" value="1"/>
</dbReference>
<dbReference type="EMBL" id="FZPD01000001">
    <property type="protein sequence ID" value="SNS49706.1"/>
    <property type="molecule type" value="Genomic_DNA"/>
</dbReference>
<gene>
    <name evidence="2" type="ORF">SAMN05421640_0396</name>
</gene>
<dbReference type="Proteomes" id="UP000198393">
    <property type="component" value="Unassembled WGS sequence"/>
</dbReference>
<dbReference type="OrthoDB" id="980604at2"/>
<evidence type="ECO:0008006" key="4">
    <source>
        <dbReference type="Google" id="ProtNLM"/>
    </source>
</evidence>